<evidence type="ECO:0000313" key="1">
    <source>
        <dbReference type="EMBL" id="OXU19308.1"/>
    </source>
</evidence>
<dbReference type="EMBL" id="NNAY01003506">
    <property type="protein sequence ID" value="OXU19308.1"/>
    <property type="molecule type" value="Genomic_DNA"/>
</dbReference>
<gene>
    <name evidence="1" type="ORF">TSAR_003902</name>
</gene>
<protein>
    <submittedName>
        <fullName evidence="1">Uncharacterized protein</fullName>
    </submittedName>
</protein>
<dbReference type="Proteomes" id="UP000215335">
    <property type="component" value="Unassembled WGS sequence"/>
</dbReference>
<keyword evidence="2" id="KW-1185">Reference proteome</keyword>
<evidence type="ECO:0000313" key="2">
    <source>
        <dbReference type="Proteomes" id="UP000215335"/>
    </source>
</evidence>
<dbReference type="AlphaFoldDB" id="A0A232ELV9"/>
<proteinExistence type="predicted"/>
<feature type="non-terminal residue" evidence="1">
    <location>
        <position position="267"/>
    </location>
</feature>
<comment type="caution">
    <text evidence="1">The sequence shown here is derived from an EMBL/GenBank/DDBJ whole genome shotgun (WGS) entry which is preliminary data.</text>
</comment>
<dbReference type="OrthoDB" id="7699497at2759"/>
<name>A0A232ELV9_9HYME</name>
<accession>A0A232ELV9</accession>
<sequence length="267" mass="29268">MASDLNAIVSLYNGGLVSSGIVSPSTTPSATTLASTRAAACVELGGSRAFCVTRITGHIRWWGSSCWLCQHYPAARSHRSTLGISLHYQPFYRLFAVAESHLDSRITEGQVGVENFYIIKQDPNSEGGGLALYVHNSLKVSVITRSNTEHLEKLGIPEYRLGSVQQGRSTPVFVAVIYRLPYVPFLRGTNLVQQLPSVTPSYFTYLDLKSVDSVNLISTLSNCDWALLDCPNFDIDAGLTYLSSNLMQTLDAVTPLKTFALKHKLHP</sequence>
<organism evidence="1 2">
    <name type="scientific">Trichomalopsis sarcophagae</name>
    <dbReference type="NCBI Taxonomy" id="543379"/>
    <lineage>
        <taxon>Eukaryota</taxon>
        <taxon>Metazoa</taxon>
        <taxon>Ecdysozoa</taxon>
        <taxon>Arthropoda</taxon>
        <taxon>Hexapoda</taxon>
        <taxon>Insecta</taxon>
        <taxon>Pterygota</taxon>
        <taxon>Neoptera</taxon>
        <taxon>Endopterygota</taxon>
        <taxon>Hymenoptera</taxon>
        <taxon>Apocrita</taxon>
        <taxon>Proctotrupomorpha</taxon>
        <taxon>Chalcidoidea</taxon>
        <taxon>Pteromalidae</taxon>
        <taxon>Pteromalinae</taxon>
        <taxon>Trichomalopsis</taxon>
    </lineage>
</organism>
<reference evidence="1 2" key="1">
    <citation type="journal article" date="2017" name="Curr. Biol.">
        <title>The Evolution of Venom by Co-option of Single-Copy Genes.</title>
        <authorList>
            <person name="Martinson E.O."/>
            <person name="Mrinalini"/>
            <person name="Kelkar Y.D."/>
            <person name="Chang C.H."/>
            <person name="Werren J.H."/>
        </authorList>
    </citation>
    <scope>NUCLEOTIDE SEQUENCE [LARGE SCALE GENOMIC DNA]</scope>
    <source>
        <strain evidence="1 2">Alberta</strain>
        <tissue evidence="1">Whole body</tissue>
    </source>
</reference>